<proteinExistence type="predicted"/>
<gene>
    <name evidence="1" type="ORF">CDAR_487101</name>
</gene>
<organism evidence="1 2">
    <name type="scientific">Caerostris darwini</name>
    <dbReference type="NCBI Taxonomy" id="1538125"/>
    <lineage>
        <taxon>Eukaryota</taxon>
        <taxon>Metazoa</taxon>
        <taxon>Ecdysozoa</taxon>
        <taxon>Arthropoda</taxon>
        <taxon>Chelicerata</taxon>
        <taxon>Arachnida</taxon>
        <taxon>Araneae</taxon>
        <taxon>Araneomorphae</taxon>
        <taxon>Entelegynae</taxon>
        <taxon>Araneoidea</taxon>
        <taxon>Araneidae</taxon>
        <taxon>Caerostris</taxon>
    </lineage>
</organism>
<reference evidence="1 2" key="1">
    <citation type="submission" date="2021-06" db="EMBL/GenBank/DDBJ databases">
        <title>Caerostris darwini draft genome.</title>
        <authorList>
            <person name="Kono N."/>
            <person name="Arakawa K."/>
        </authorList>
    </citation>
    <scope>NUCLEOTIDE SEQUENCE [LARGE SCALE GENOMIC DNA]</scope>
</reference>
<accession>A0AAV4TW51</accession>
<protein>
    <submittedName>
        <fullName evidence="1">Uncharacterized protein</fullName>
    </submittedName>
</protein>
<dbReference type="EMBL" id="BPLQ01010379">
    <property type="protein sequence ID" value="GIY50344.1"/>
    <property type="molecule type" value="Genomic_DNA"/>
</dbReference>
<evidence type="ECO:0000313" key="2">
    <source>
        <dbReference type="Proteomes" id="UP001054837"/>
    </source>
</evidence>
<sequence length="93" mass="10647">MLLAKCGRKKKNGIPNTGSKHVVFRHLAGFQEIPGEANRNAPLKKSFRRRERQERFWSPDLWGGLRQIKGGHHPFLYWARAKKKGEGASKPCP</sequence>
<evidence type="ECO:0000313" key="1">
    <source>
        <dbReference type="EMBL" id="GIY50344.1"/>
    </source>
</evidence>
<name>A0AAV4TW51_9ARAC</name>
<comment type="caution">
    <text evidence="1">The sequence shown here is derived from an EMBL/GenBank/DDBJ whole genome shotgun (WGS) entry which is preliminary data.</text>
</comment>
<keyword evidence="2" id="KW-1185">Reference proteome</keyword>
<dbReference type="AlphaFoldDB" id="A0AAV4TW51"/>
<dbReference type="Proteomes" id="UP001054837">
    <property type="component" value="Unassembled WGS sequence"/>
</dbReference>